<evidence type="ECO:0000259" key="3">
    <source>
        <dbReference type="PROSITE" id="PS50977"/>
    </source>
</evidence>
<evidence type="ECO:0000256" key="2">
    <source>
        <dbReference type="PROSITE-ProRule" id="PRU00335"/>
    </source>
</evidence>
<dbReference type="AlphaFoldDB" id="A0A7R7IBX2"/>
<reference evidence="4 5" key="1">
    <citation type="submission" date="2020-11" db="EMBL/GenBank/DDBJ databases">
        <title>Draft genome sequencing of a Lachnospiraceae strain isolated from anoxic soil subjected to BSD treatment.</title>
        <authorList>
            <person name="Uek A."/>
            <person name="Tonouchi A."/>
        </authorList>
    </citation>
    <scope>NUCLEOTIDE SEQUENCE [LARGE SCALE GENOMIC DNA]</scope>
    <source>
        <strain evidence="4 5">TB5</strain>
    </source>
</reference>
<keyword evidence="5" id="KW-1185">Reference proteome</keyword>
<dbReference type="PROSITE" id="PS50977">
    <property type="entry name" value="HTH_TETR_2"/>
    <property type="match status" value="1"/>
</dbReference>
<gene>
    <name evidence="4" type="ORF">bsdtb5_13880</name>
</gene>
<dbReference type="PANTHER" id="PTHR30328:SF54">
    <property type="entry name" value="HTH-TYPE TRANSCRIPTIONAL REPRESSOR SCO4008"/>
    <property type="match status" value="1"/>
</dbReference>
<dbReference type="Proteomes" id="UP000595897">
    <property type="component" value="Chromosome"/>
</dbReference>
<dbReference type="PANTHER" id="PTHR30328">
    <property type="entry name" value="TRANSCRIPTIONAL REPRESSOR"/>
    <property type="match status" value="1"/>
</dbReference>
<sequence length="186" mass="22229">MKEQIFEVAIGQFNEKGLKFTMDDIARELSMSKKTLYTVFKNKDALFYEMVDYYFGQIKEAERQILENKELDIIQKIHRIMIVLPERYKSIDLRQLYLMKEKYPKIYQKVAKRIENDWEPTIELLKQAMVEKRIRPINITVLKVMIEATMEHFLQGSDLIDNNLAYEEALEEMMQIIMKGIVVIHN</sequence>
<dbReference type="Pfam" id="PF00440">
    <property type="entry name" value="TetR_N"/>
    <property type="match status" value="1"/>
</dbReference>
<dbReference type="SUPFAM" id="SSF46689">
    <property type="entry name" value="Homeodomain-like"/>
    <property type="match status" value="1"/>
</dbReference>
<dbReference type="EMBL" id="AP024169">
    <property type="protein sequence ID" value="BCN30093.1"/>
    <property type="molecule type" value="Genomic_DNA"/>
</dbReference>
<evidence type="ECO:0000256" key="1">
    <source>
        <dbReference type="ARBA" id="ARBA00023125"/>
    </source>
</evidence>
<dbReference type="RefSeq" id="WP_271715340.1">
    <property type="nucleotide sequence ID" value="NZ_AP024169.1"/>
</dbReference>
<dbReference type="GO" id="GO:0003677">
    <property type="term" value="F:DNA binding"/>
    <property type="evidence" value="ECO:0007669"/>
    <property type="project" value="UniProtKB-UniRule"/>
</dbReference>
<dbReference type="InterPro" id="IPR009057">
    <property type="entry name" value="Homeodomain-like_sf"/>
</dbReference>
<dbReference type="KEGG" id="ahb:bsdtb5_13880"/>
<evidence type="ECO:0000313" key="4">
    <source>
        <dbReference type="EMBL" id="BCN30093.1"/>
    </source>
</evidence>
<dbReference type="SUPFAM" id="SSF48498">
    <property type="entry name" value="Tetracyclin repressor-like, C-terminal domain"/>
    <property type="match status" value="1"/>
</dbReference>
<dbReference type="GO" id="GO:0006355">
    <property type="term" value="P:regulation of DNA-templated transcription"/>
    <property type="evidence" value="ECO:0007669"/>
    <property type="project" value="UniProtKB-ARBA"/>
</dbReference>
<accession>A0A7R7IBX2</accession>
<dbReference type="PRINTS" id="PR00455">
    <property type="entry name" value="HTHTETR"/>
</dbReference>
<dbReference type="InterPro" id="IPR001647">
    <property type="entry name" value="HTH_TetR"/>
</dbReference>
<dbReference type="InterPro" id="IPR050109">
    <property type="entry name" value="HTH-type_TetR-like_transc_reg"/>
</dbReference>
<dbReference type="Gene3D" id="1.10.10.60">
    <property type="entry name" value="Homeodomain-like"/>
    <property type="match status" value="1"/>
</dbReference>
<keyword evidence="1 2" id="KW-0238">DNA-binding</keyword>
<organism evidence="4 5">
    <name type="scientific">Anaeromicropila herbilytica</name>
    <dbReference type="NCBI Taxonomy" id="2785025"/>
    <lineage>
        <taxon>Bacteria</taxon>
        <taxon>Bacillati</taxon>
        <taxon>Bacillota</taxon>
        <taxon>Clostridia</taxon>
        <taxon>Lachnospirales</taxon>
        <taxon>Lachnospiraceae</taxon>
        <taxon>Anaeromicropila</taxon>
    </lineage>
</organism>
<name>A0A7R7IBX2_9FIRM</name>
<evidence type="ECO:0000313" key="5">
    <source>
        <dbReference type="Proteomes" id="UP000595897"/>
    </source>
</evidence>
<protein>
    <submittedName>
        <fullName evidence="4">TetR family transcriptional regulator</fullName>
    </submittedName>
</protein>
<feature type="DNA-binding region" description="H-T-H motif" evidence="2">
    <location>
        <begin position="21"/>
        <end position="40"/>
    </location>
</feature>
<dbReference type="InterPro" id="IPR036271">
    <property type="entry name" value="Tet_transcr_reg_TetR-rel_C_sf"/>
</dbReference>
<feature type="domain" description="HTH tetR-type" evidence="3">
    <location>
        <begin position="1"/>
        <end position="58"/>
    </location>
</feature>
<proteinExistence type="predicted"/>
<dbReference type="Gene3D" id="1.10.357.10">
    <property type="entry name" value="Tetracycline Repressor, domain 2"/>
    <property type="match status" value="1"/>
</dbReference>